<dbReference type="OrthoDB" id="823504at2759"/>
<name>A0A6G1JJL3_9PLEO</name>
<dbReference type="AlphaFoldDB" id="A0A6G1JJL3"/>
<feature type="repeat" description="ANK" evidence="3">
    <location>
        <begin position="120"/>
        <end position="154"/>
    </location>
</feature>
<dbReference type="SUPFAM" id="SSF48403">
    <property type="entry name" value="Ankyrin repeat"/>
    <property type="match status" value="1"/>
</dbReference>
<evidence type="ECO:0000256" key="3">
    <source>
        <dbReference type="PROSITE-ProRule" id="PRU00023"/>
    </source>
</evidence>
<accession>A0A6G1JJL3</accession>
<dbReference type="InterPro" id="IPR002110">
    <property type="entry name" value="Ankyrin_rpt"/>
</dbReference>
<sequence length="182" mass="19898">MKIWKCNWEQLRKEGRISDRDTSIVLDHATPRPVFIACKCRHLAVVETLLEMGADPSVHDTAMDGLCEFELGEDPSVHDARGSLIGVLCECVKDWQEHGLKVLSMLIKKGANANGRGPTGGNTPLHILCRCNPPSLAAITLLLSNGAEPNSKTFRSEMPLHLLCLKAGPKLTEMGQIMASLF</sequence>
<reference evidence="4" key="1">
    <citation type="journal article" date="2020" name="Stud. Mycol.">
        <title>101 Dothideomycetes genomes: a test case for predicting lifestyles and emergence of pathogens.</title>
        <authorList>
            <person name="Haridas S."/>
            <person name="Albert R."/>
            <person name="Binder M."/>
            <person name="Bloem J."/>
            <person name="Labutti K."/>
            <person name="Salamov A."/>
            <person name="Andreopoulos B."/>
            <person name="Baker S."/>
            <person name="Barry K."/>
            <person name="Bills G."/>
            <person name="Bluhm B."/>
            <person name="Cannon C."/>
            <person name="Castanera R."/>
            <person name="Culley D."/>
            <person name="Daum C."/>
            <person name="Ezra D."/>
            <person name="Gonzalez J."/>
            <person name="Henrissat B."/>
            <person name="Kuo A."/>
            <person name="Liang C."/>
            <person name="Lipzen A."/>
            <person name="Lutzoni F."/>
            <person name="Magnuson J."/>
            <person name="Mondo S."/>
            <person name="Nolan M."/>
            <person name="Ohm R."/>
            <person name="Pangilinan J."/>
            <person name="Park H.-J."/>
            <person name="Ramirez L."/>
            <person name="Alfaro M."/>
            <person name="Sun H."/>
            <person name="Tritt A."/>
            <person name="Yoshinaga Y."/>
            <person name="Zwiers L.-H."/>
            <person name="Turgeon B."/>
            <person name="Goodwin S."/>
            <person name="Spatafora J."/>
            <person name="Crous P."/>
            <person name="Grigoriev I."/>
        </authorList>
    </citation>
    <scope>NUCLEOTIDE SEQUENCE</scope>
    <source>
        <strain evidence="4">CBS 122367</strain>
    </source>
</reference>
<evidence type="ECO:0000313" key="4">
    <source>
        <dbReference type="EMBL" id="KAF2690744.1"/>
    </source>
</evidence>
<dbReference type="Gene3D" id="1.25.40.20">
    <property type="entry name" value="Ankyrin repeat-containing domain"/>
    <property type="match status" value="1"/>
</dbReference>
<dbReference type="SMART" id="SM00248">
    <property type="entry name" value="ANK"/>
    <property type="match status" value="2"/>
</dbReference>
<dbReference type="Pfam" id="PF00023">
    <property type="entry name" value="Ank"/>
    <property type="match status" value="2"/>
</dbReference>
<dbReference type="PROSITE" id="PS50088">
    <property type="entry name" value="ANK_REPEAT"/>
    <property type="match status" value="1"/>
</dbReference>
<dbReference type="Proteomes" id="UP000799291">
    <property type="component" value="Unassembled WGS sequence"/>
</dbReference>
<dbReference type="PANTHER" id="PTHR24178">
    <property type="entry name" value="MOLTING PROTEIN MLT-4"/>
    <property type="match status" value="1"/>
</dbReference>
<evidence type="ECO:0000256" key="1">
    <source>
        <dbReference type="ARBA" id="ARBA00022737"/>
    </source>
</evidence>
<dbReference type="InterPro" id="IPR036770">
    <property type="entry name" value="Ankyrin_rpt-contain_sf"/>
</dbReference>
<protein>
    <submittedName>
        <fullName evidence="4">Uncharacterized protein</fullName>
    </submittedName>
</protein>
<evidence type="ECO:0000313" key="5">
    <source>
        <dbReference type="Proteomes" id="UP000799291"/>
    </source>
</evidence>
<keyword evidence="2 3" id="KW-0040">ANK repeat</keyword>
<keyword evidence="5" id="KW-1185">Reference proteome</keyword>
<gene>
    <name evidence="4" type="ORF">K458DRAFT_412088</name>
</gene>
<organism evidence="4 5">
    <name type="scientific">Lentithecium fluviatile CBS 122367</name>
    <dbReference type="NCBI Taxonomy" id="1168545"/>
    <lineage>
        <taxon>Eukaryota</taxon>
        <taxon>Fungi</taxon>
        <taxon>Dikarya</taxon>
        <taxon>Ascomycota</taxon>
        <taxon>Pezizomycotina</taxon>
        <taxon>Dothideomycetes</taxon>
        <taxon>Pleosporomycetidae</taxon>
        <taxon>Pleosporales</taxon>
        <taxon>Massarineae</taxon>
        <taxon>Lentitheciaceae</taxon>
        <taxon>Lentithecium</taxon>
    </lineage>
</organism>
<dbReference type="EMBL" id="MU005570">
    <property type="protein sequence ID" value="KAF2690744.1"/>
    <property type="molecule type" value="Genomic_DNA"/>
</dbReference>
<keyword evidence="1" id="KW-0677">Repeat</keyword>
<proteinExistence type="predicted"/>
<evidence type="ECO:0000256" key="2">
    <source>
        <dbReference type="ARBA" id="ARBA00023043"/>
    </source>
</evidence>